<reference evidence="1 2" key="2">
    <citation type="submission" date="2018-11" db="EMBL/GenBank/DDBJ databases">
        <authorList>
            <consortium name="Pathogen Informatics"/>
        </authorList>
    </citation>
    <scope>NUCLEOTIDE SEQUENCE [LARGE SCALE GENOMIC DNA]</scope>
    <source>
        <strain evidence="1 2">MHpl1</strain>
    </source>
</reference>
<reference evidence="3" key="1">
    <citation type="submission" date="2017-02" db="UniProtKB">
        <authorList>
            <consortium name="WormBaseParasite"/>
        </authorList>
    </citation>
    <scope>IDENTIFICATION</scope>
</reference>
<gene>
    <name evidence="1" type="ORF">HPLM_LOCUS8288</name>
</gene>
<dbReference type="OrthoDB" id="10378436at2759"/>
<proteinExistence type="predicted"/>
<keyword evidence="2" id="KW-1185">Reference proteome</keyword>
<organism evidence="3">
    <name type="scientific">Haemonchus placei</name>
    <name type="common">Barber's pole worm</name>
    <dbReference type="NCBI Taxonomy" id="6290"/>
    <lineage>
        <taxon>Eukaryota</taxon>
        <taxon>Metazoa</taxon>
        <taxon>Ecdysozoa</taxon>
        <taxon>Nematoda</taxon>
        <taxon>Chromadorea</taxon>
        <taxon>Rhabditida</taxon>
        <taxon>Rhabditina</taxon>
        <taxon>Rhabditomorpha</taxon>
        <taxon>Strongyloidea</taxon>
        <taxon>Trichostrongylidae</taxon>
        <taxon>Haemonchus</taxon>
    </lineage>
</organism>
<protein>
    <submittedName>
        <fullName evidence="1 3">Uncharacterized protein</fullName>
    </submittedName>
</protein>
<sequence length="173" mass="19296">MEFICSYPSGLRKSVTRLSCVGRALARFHNKFLQVADLMDDNAQDGFELLPTIFDYRLIDSMMKDTAVWMHSQSRGFVDLVNHILVGTSGSFPSYFSLAAAGAVTMGLGYYLTKNNNGRITPLVDPLNQTVEQEDELRQATQQNCPQSGENPSNLLSGQHFDSLGIFRQMYSV</sequence>
<dbReference type="WBParaSite" id="HPLM_0000829601-mRNA-1">
    <property type="protein sequence ID" value="HPLM_0000829601-mRNA-1"/>
    <property type="gene ID" value="HPLM_0000829601"/>
</dbReference>
<dbReference type="STRING" id="6290.A0A0N4WCP1"/>
<evidence type="ECO:0000313" key="2">
    <source>
        <dbReference type="Proteomes" id="UP000268014"/>
    </source>
</evidence>
<accession>A0A0N4WCP1</accession>
<name>A0A0N4WCP1_HAEPC</name>
<dbReference type="Proteomes" id="UP000268014">
    <property type="component" value="Unassembled WGS sequence"/>
</dbReference>
<evidence type="ECO:0000313" key="1">
    <source>
        <dbReference type="EMBL" id="VDO34406.1"/>
    </source>
</evidence>
<dbReference type="EMBL" id="UZAF01016825">
    <property type="protein sequence ID" value="VDO34406.1"/>
    <property type="molecule type" value="Genomic_DNA"/>
</dbReference>
<evidence type="ECO:0000313" key="3">
    <source>
        <dbReference type="WBParaSite" id="HPLM_0000829601-mRNA-1"/>
    </source>
</evidence>
<dbReference type="AlphaFoldDB" id="A0A0N4WCP1"/>